<sequence>MEMGQQYGVEVVETAVALQLAKGAIAHVEEQPEAVGLYEVARAGRFRGRERP</sequence>
<evidence type="ECO:0000313" key="2">
    <source>
        <dbReference type="Proteomes" id="UP000463951"/>
    </source>
</evidence>
<protein>
    <submittedName>
        <fullName evidence="1">Uncharacterized protein</fullName>
    </submittedName>
</protein>
<proteinExistence type="predicted"/>
<dbReference type="AlphaFoldDB" id="A0A499V3A1"/>
<evidence type="ECO:0000313" key="1">
    <source>
        <dbReference type="EMBL" id="BBJ43449.1"/>
    </source>
</evidence>
<gene>
    <name evidence="1" type="ORF">SSPO_061670</name>
</gene>
<organism evidence="1 2">
    <name type="scientific">Streptomyces antimycoticus</name>
    <dbReference type="NCBI Taxonomy" id="68175"/>
    <lineage>
        <taxon>Bacteria</taxon>
        <taxon>Bacillati</taxon>
        <taxon>Actinomycetota</taxon>
        <taxon>Actinomycetes</taxon>
        <taxon>Kitasatosporales</taxon>
        <taxon>Streptomycetaceae</taxon>
        <taxon>Streptomyces</taxon>
        <taxon>Streptomyces violaceusniger group</taxon>
    </lineage>
</organism>
<dbReference type="EMBL" id="AP019620">
    <property type="protein sequence ID" value="BBJ43449.1"/>
    <property type="molecule type" value="Genomic_DNA"/>
</dbReference>
<dbReference type="Proteomes" id="UP000463951">
    <property type="component" value="Chromosome"/>
</dbReference>
<reference evidence="1 2" key="1">
    <citation type="journal article" date="2020" name="Int. J. Syst. Evol. Microbiol.">
        <title>Reclassification of Streptomyces castelarensis and Streptomyces sporoclivatus as later heterotypic synonyms of Streptomyces antimycoticus.</title>
        <authorList>
            <person name="Komaki H."/>
            <person name="Tamura T."/>
        </authorList>
    </citation>
    <scope>NUCLEOTIDE SEQUENCE [LARGE SCALE GENOMIC DNA]</scope>
    <source>
        <strain evidence="1 2">NBRC 100767</strain>
    </source>
</reference>
<name>A0A499V3A1_9ACTN</name>
<accession>A0A499V3A1</accession>